<evidence type="ECO:0000256" key="1">
    <source>
        <dbReference type="PROSITE-ProRule" id="PRU00169"/>
    </source>
</evidence>
<dbReference type="SUPFAM" id="SSF52172">
    <property type="entry name" value="CheY-like"/>
    <property type="match status" value="1"/>
</dbReference>
<dbReference type="KEGG" id="hsr:HSBAA_21650"/>
<organism evidence="3 4">
    <name type="scientific">Vreelandella sulfidaeris</name>
    <dbReference type="NCBI Taxonomy" id="115553"/>
    <lineage>
        <taxon>Bacteria</taxon>
        <taxon>Pseudomonadati</taxon>
        <taxon>Pseudomonadota</taxon>
        <taxon>Gammaproteobacteria</taxon>
        <taxon>Oceanospirillales</taxon>
        <taxon>Halomonadaceae</taxon>
        <taxon>Vreelandella</taxon>
    </lineage>
</organism>
<protein>
    <recommendedName>
        <fullName evidence="2">Response regulatory domain-containing protein</fullName>
    </recommendedName>
</protein>
<proteinExistence type="predicted"/>
<dbReference type="Gene3D" id="3.40.50.2300">
    <property type="match status" value="1"/>
</dbReference>
<dbReference type="InterPro" id="IPR011006">
    <property type="entry name" value="CheY-like_superfamily"/>
</dbReference>
<gene>
    <name evidence="3" type="ORF">HSBAA_21650</name>
</gene>
<feature type="domain" description="Response regulatory" evidence="2">
    <location>
        <begin position="2"/>
        <end position="76"/>
    </location>
</feature>
<sequence>MHVLLIEDDPLVALGIRSGLMTFDFVVDHVSTLKAARQALQTVSSDVVILDRGLPDGDGLQLLSEWREQGIDVCPY</sequence>
<feature type="modified residue" description="4-aspartylphosphate" evidence="1">
    <location>
        <position position="51"/>
    </location>
</feature>
<dbReference type="PROSITE" id="PS50110">
    <property type="entry name" value="RESPONSE_REGULATORY"/>
    <property type="match status" value="1"/>
</dbReference>
<evidence type="ECO:0000313" key="3">
    <source>
        <dbReference type="EMBL" id="BBI60859.1"/>
    </source>
</evidence>
<dbReference type="InterPro" id="IPR001789">
    <property type="entry name" value="Sig_transdc_resp-reg_receiver"/>
</dbReference>
<dbReference type="AlphaFoldDB" id="A0A455U7Q3"/>
<dbReference type="Proteomes" id="UP000320231">
    <property type="component" value="Chromosome"/>
</dbReference>
<evidence type="ECO:0000259" key="2">
    <source>
        <dbReference type="PROSITE" id="PS50110"/>
    </source>
</evidence>
<keyword evidence="1" id="KW-0597">Phosphoprotein</keyword>
<dbReference type="EMBL" id="AP019514">
    <property type="protein sequence ID" value="BBI60859.1"/>
    <property type="molecule type" value="Genomic_DNA"/>
</dbReference>
<dbReference type="Pfam" id="PF00072">
    <property type="entry name" value="Response_reg"/>
    <property type="match status" value="1"/>
</dbReference>
<accession>A0A455U7Q3</accession>
<reference evidence="3 4" key="1">
    <citation type="journal article" date="2019" name="Microbiol. Resour. Announc.">
        <title>Complete Genome Sequence of Halomonas sulfidaeris Strain Esulfide1 Isolated from a Metal Sulfide Rock at a Depth of 2,200 Meters, Obtained Using Nanopore Sequencing.</title>
        <authorList>
            <person name="Saito M."/>
            <person name="Nishigata A."/>
            <person name="Galipon J."/>
            <person name="Arakawa K."/>
        </authorList>
    </citation>
    <scope>NUCLEOTIDE SEQUENCE [LARGE SCALE GENOMIC DNA]</scope>
    <source>
        <strain evidence="3 4">ATCC BAA-803</strain>
    </source>
</reference>
<evidence type="ECO:0000313" key="4">
    <source>
        <dbReference type="Proteomes" id="UP000320231"/>
    </source>
</evidence>
<dbReference type="GO" id="GO:0000160">
    <property type="term" value="P:phosphorelay signal transduction system"/>
    <property type="evidence" value="ECO:0007669"/>
    <property type="project" value="InterPro"/>
</dbReference>
<name>A0A455U7Q3_9GAMM</name>